<protein>
    <recommendedName>
        <fullName evidence="3">Methyl-accepting transducer domain-containing protein</fullName>
    </recommendedName>
</protein>
<evidence type="ECO:0000313" key="1">
    <source>
        <dbReference type="EMBL" id="KQM09106.1"/>
    </source>
</evidence>
<name>A0A0Q4B5E9_9BACT</name>
<dbReference type="STRING" id="1702214.AL399_03560"/>
<dbReference type="AlphaFoldDB" id="A0A0Q4B5E9"/>
<sequence>MVEKLQQAELIGTLDLKSKESLGAIVQLFNLIDSQILELHRCSSEDFLGLNSKFKAFYKDAKAISISAGSLFQLFSTGANRKLTGDLEAFQANLDQCHTQLGRLLDSILRRVHSLRRHLTAIYLPLRNIAQNSSTLNLLLANLTLGRDGLPDRVGYPPETFAALRSEVELFINLILSTGRQAQGYAHRLEQEERAIQQVRNHCLRGIEHVESSVRYGLLLFAEKHRESDALIPEITRKTESTSKSIAGIITNLQYQDIIRQKMEHIQTAHHELMDNLTAVARADDDTEKARIDALVQIRDISSLQSAQLVATNREYQQAIEMLAQHFRSISRDMEEIASLSRDSLRARPGDTATTAMSELLGRLQHSREVLASLADDVPSLRETLTAIAETNEAITEDLVLRHIEFGQIRSLGLPLLQLSEATQQREGCADLLTQLKSVMADLDTYGDIVYENALHMQRHGVELANFQAQLQDELPLWNSLAEGANRMHGIAAALARTEQESASLLSEIEARSLRVETDTKNALREIRYYDFFEEAIEEIVDILNRIAARVREVVHVEESADLESVRQRYTMASERRVHEAHTMGAVGDVDLFGEEMPEVATAGEDDDGLELF</sequence>
<gene>
    <name evidence="1" type="ORF">AL399_03560</name>
</gene>
<evidence type="ECO:0000313" key="2">
    <source>
        <dbReference type="Proteomes" id="UP000054172"/>
    </source>
</evidence>
<dbReference type="PATRIC" id="fig|1702214.3.peg.1289"/>
<keyword evidence="2" id="KW-1185">Reference proteome</keyword>
<dbReference type="EMBL" id="LIIK01000012">
    <property type="protein sequence ID" value="KQM09106.1"/>
    <property type="molecule type" value="Genomic_DNA"/>
</dbReference>
<accession>A0A0Q4B5E9</accession>
<evidence type="ECO:0008006" key="3">
    <source>
        <dbReference type="Google" id="ProtNLM"/>
    </source>
</evidence>
<proteinExistence type="predicted"/>
<comment type="caution">
    <text evidence="1">The sequence shown here is derived from an EMBL/GenBank/DDBJ whole genome shotgun (WGS) entry which is preliminary data.</text>
</comment>
<dbReference type="Proteomes" id="UP000054172">
    <property type="component" value="Unassembled WGS sequence"/>
</dbReference>
<organism evidence="1 2">
    <name type="scientific">Candidatus [Bacteroides] periocalifornicus</name>
    <dbReference type="NCBI Taxonomy" id="1702214"/>
    <lineage>
        <taxon>Bacteria</taxon>
        <taxon>Pseudomonadati</taxon>
        <taxon>Bacteroidota</taxon>
    </lineage>
</organism>
<reference evidence="1" key="1">
    <citation type="submission" date="2015-08" db="EMBL/GenBank/DDBJ databases">
        <title>Candidatus Bacteriodes Periocalifornicus.</title>
        <authorList>
            <person name="McLean J.S."/>
            <person name="Kelley S."/>
        </authorList>
    </citation>
    <scope>NUCLEOTIDE SEQUENCE [LARGE SCALE GENOMIC DNA]</scope>
    <source>
        <strain evidence="1">12B</strain>
    </source>
</reference>